<dbReference type="GO" id="GO:0009536">
    <property type="term" value="C:plastid"/>
    <property type="evidence" value="ECO:0007669"/>
    <property type="project" value="UniProtKB-SubCell"/>
</dbReference>
<dbReference type="PANTHER" id="PTHR33078:SF100">
    <property type="entry name" value="PROTEIN YCF2"/>
    <property type="match status" value="1"/>
</dbReference>
<proteinExistence type="inferred from homology"/>
<protein>
    <recommendedName>
        <fullName evidence="8">Ycf2 N-terminal domain-containing protein</fullName>
    </recommendedName>
</protein>
<evidence type="ECO:0000313" key="9">
    <source>
        <dbReference type="EMBL" id="MBA0660751.1"/>
    </source>
</evidence>
<name>A0A7J8VD92_9ROSI</name>
<comment type="function">
    <text evidence="1">Probable ATPase of unknown function. Its presence in a non-photosynthetic plant (Epifagus virginiana) and experiments in tobacco indicate that it has an essential function which is probably not related to photosynthesis.</text>
</comment>
<comment type="caution">
    <text evidence="9">The sequence shown here is derived from an EMBL/GenBank/DDBJ whole genome shotgun (WGS) entry which is preliminary data.</text>
</comment>
<dbReference type="PANTHER" id="PTHR33078">
    <property type="entry name" value="PROTEIN YCF2-RELATED"/>
    <property type="match status" value="1"/>
</dbReference>
<evidence type="ECO:0000256" key="2">
    <source>
        <dbReference type="ARBA" id="ARBA00004474"/>
    </source>
</evidence>
<organism evidence="9 10">
    <name type="scientific">Gossypium klotzschianum</name>
    <dbReference type="NCBI Taxonomy" id="34286"/>
    <lineage>
        <taxon>Eukaryota</taxon>
        <taxon>Viridiplantae</taxon>
        <taxon>Streptophyta</taxon>
        <taxon>Embryophyta</taxon>
        <taxon>Tracheophyta</taxon>
        <taxon>Spermatophyta</taxon>
        <taxon>Magnoliopsida</taxon>
        <taxon>eudicotyledons</taxon>
        <taxon>Gunneridae</taxon>
        <taxon>Pentapetalae</taxon>
        <taxon>rosids</taxon>
        <taxon>malvids</taxon>
        <taxon>Malvales</taxon>
        <taxon>Malvaceae</taxon>
        <taxon>Malvoideae</taxon>
        <taxon>Gossypium</taxon>
    </lineage>
</organism>
<feature type="domain" description="Ycf2 N-terminal" evidence="8">
    <location>
        <begin position="1"/>
        <end position="86"/>
    </location>
</feature>
<evidence type="ECO:0000259" key="8">
    <source>
        <dbReference type="Pfam" id="PF05695"/>
    </source>
</evidence>
<keyword evidence="10" id="KW-1185">Reference proteome</keyword>
<keyword evidence="7" id="KW-0812">Transmembrane</keyword>
<dbReference type="OrthoDB" id="1679628at2759"/>
<dbReference type="EMBL" id="JABFAB010000009">
    <property type="protein sequence ID" value="MBA0660751.1"/>
    <property type="molecule type" value="Genomic_DNA"/>
</dbReference>
<feature type="transmembrane region" description="Helical" evidence="7">
    <location>
        <begin position="28"/>
        <end position="50"/>
    </location>
</feature>
<dbReference type="InterPro" id="IPR056777">
    <property type="entry name" value="Ycf2_N"/>
</dbReference>
<dbReference type="Proteomes" id="UP000593573">
    <property type="component" value="Unassembled WGS sequence"/>
</dbReference>
<dbReference type="AlphaFoldDB" id="A0A7J8VD92"/>
<comment type="subcellular location">
    <subcellularLocation>
        <location evidence="2">Plastid</location>
    </subcellularLocation>
</comment>
<keyword evidence="4" id="KW-0934">Plastid</keyword>
<evidence type="ECO:0000256" key="5">
    <source>
        <dbReference type="ARBA" id="ARBA00022741"/>
    </source>
</evidence>
<evidence type="ECO:0000256" key="1">
    <source>
        <dbReference type="ARBA" id="ARBA00002329"/>
    </source>
</evidence>
<comment type="similarity">
    <text evidence="3">Belongs to the Ycf2 family.</text>
</comment>
<evidence type="ECO:0000256" key="3">
    <source>
        <dbReference type="ARBA" id="ARBA00009361"/>
    </source>
</evidence>
<sequence>MIHRNNESPLISTHLRLPNVQEFLYSNLFLLLVAGYLVRAHLLFVSLAYSELQTEFKKVKSLMIPSYMIELRKLMDKYPSSELNSF</sequence>
<dbReference type="Pfam" id="PF05695">
    <property type="entry name" value="Ycf2"/>
    <property type="match status" value="1"/>
</dbReference>
<keyword evidence="5" id="KW-0547">Nucleotide-binding</keyword>
<dbReference type="GO" id="GO:0005524">
    <property type="term" value="F:ATP binding"/>
    <property type="evidence" value="ECO:0007669"/>
    <property type="project" value="UniProtKB-KW"/>
</dbReference>
<gene>
    <name evidence="9" type="ORF">Goklo_012721</name>
</gene>
<evidence type="ECO:0000256" key="7">
    <source>
        <dbReference type="SAM" id="Phobius"/>
    </source>
</evidence>
<keyword evidence="7" id="KW-0472">Membrane</keyword>
<evidence type="ECO:0000313" key="10">
    <source>
        <dbReference type="Proteomes" id="UP000593573"/>
    </source>
</evidence>
<evidence type="ECO:0000256" key="6">
    <source>
        <dbReference type="ARBA" id="ARBA00022840"/>
    </source>
</evidence>
<evidence type="ECO:0000256" key="4">
    <source>
        <dbReference type="ARBA" id="ARBA00022640"/>
    </source>
</evidence>
<keyword evidence="7" id="KW-1133">Transmembrane helix</keyword>
<reference evidence="9 10" key="1">
    <citation type="journal article" date="2019" name="Genome Biol. Evol.">
        <title>Insights into the evolution of the New World diploid cottons (Gossypium, subgenus Houzingenia) based on genome sequencing.</title>
        <authorList>
            <person name="Grover C.E."/>
            <person name="Arick M.A. 2nd"/>
            <person name="Thrash A."/>
            <person name="Conover J.L."/>
            <person name="Sanders W.S."/>
            <person name="Peterson D.G."/>
            <person name="Frelichowski J.E."/>
            <person name="Scheffler J.A."/>
            <person name="Scheffler B.E."/>
            <person name="Wendel J.F."/>
        </authorList>
    </citation>
    <scope>NUCLEOTIDE SEQUENCE [LARGE SCALE GENOMIC DNA]</scope>
    <source>
        <strain evidence="9">57</strain>
        <tissue evidence="9">Leaf</tissue>
    </source>
</reference>
<accession>A0A7J8VD92</accession>
<keyword evidence="6" id="KW-0067">ATP-binding</keyword>